<sequence length="219" mass="26545">MHLFPRFYQIFQFFNQVDRLFICYPKLDDYKYTYHDEIDRLCSSIKEELDLSDDHNSKWIFYNPTFAMKRDLSKNANNFLCIYLFHELLQYFPRDDRAKQQFKQPSKMHYESKISMNFTSCDISLLVCMIEDLNTQHEQPQCLVYQSMKLSRNELKKFSEYQGKLLLYKGVLFASQMYPQKRTNVLLKIESNVNYSNERQDTLFDFNTTFKIKDGQQLY</sequence>
<comment type="caution">
    <text evidence="2">The sequence shown here is derived from an EMBL/GenBank/DDBJ whole genome shotgun (WGS) entry which is preliminary data.</text>
</comment>
<accession>A0A815XX07</accession>
<protein>
    <submittedName>
        <fullName evidence="2">Uncharacterized protein</fullName>
    </submittedName>
</protein>
<dbReference type="EMBL" id="CAJNOJ010000506">
    <property type="protein sequence ID" value="CAF1470942.1"/>
    <property type="molecule type" value="Genomic_DNA"/>
</dbReference>
<evidence type="ECO:0000313" key="1">
    <source>
        <dbReference type="EMBL" id="CAF1470942.1"/>
    </source>
</evidence>
<evidence type="ECO:0000313" key="2">
    <source>
        <dbReference type="EMBL" id="CAF1562822.1"/>
    </source>
</evidence>
<keyword evidence="3" id="KW-1185">Reference proteome</keyword>
<reference evidence="2" key="1">
    <citation type="submission" date="2021-02" db="EMBL/GenBank/DDBJ databases">
        <authorList>
            <person name="Nowell W R."/>
        </authorList>
    </citation>
    <scope>NUCLEOTIDE SEQUENCE</scope>
</reference>
<evidence type="ECO:0000313" key="3">
    <source>
        <dbReference type="Proteomes" id="UP000663828"/>
    </source>
</evidence>
<dbReference type="AlphaFoldDB" id="A0A815XX07"/>
<proteinExistence type="predicted"/>
<dbReference type="OrthoDB" id="10056667at2759"/>
<organism evidence="2 3">
    <name type="scientific">Adineta ricciae</name>
    <name type="common">Rotifer</name>
    <dbReference type="NCBI Taxonomy" id="249248"/>
    <lineage>
        <taxon>Eukaryota</taxon>
        <taxon>Metazoa</taxon>
        <taxon>Spiralia</taxon>
        <taxon>Gnathifera</taxon>
        <taxon>Rotifera</taxon>
        <taxon>Eurotatoria</taxon>
        <taxon>Bdelloidea</taxon>
        <taxon>Adinetida</taxon>
        <taxon>Adinetidae</taxon>
        <taxon>Adineta</taxon>
    </lineage>
</organism>
<name>A0A815XX07_ADIRI</name>
<gene>
    <name evidence="1" type="ORF">EDS130_LOCUS40788</name>
    <name evidence="2" type="ORF">XAT740_LOCUS43771</name>
</gene>
<dbReference type="EMBL" id="CAJNOR010005446">
    <property type="protein sequence ID" value="CAF1562822.1"/>
    <property type="molecule type" value="Genomic_DNA"/>
</dbReference>
<dbReference type="Proteomes" id="UP000663852">
    <property type="component" value="Unassembled WGS sequence"/>
</dbReference>
<dbReference type="Proteomes" id="UP000663828">
    <property type="component" value="Unassembled WGS sequence"/>
</dbReference>